<dbReference type="Gene3D" id="1.20.1440.20">
    <property type="entry name" value="LemA-like domain"/>
    <property type="match status" value="1"/>
</dbReference>
<dbReference type="PANTHER" id="PTHR34478">
    <property type="entry name" value="PROTEIN LEMA"/>
    <property type="match status" value="1"/>
</dbReference>
<accession>A0A1Z4BMR7</accession>
<keyword evidence="4" id="KW-1133">Transmembrane helix</keyword>
<gene>
    <name evidence="6" type="ORF">CBG49_05270</name>
</gene>
<dbReference type="SUPFAM" id="SSF140478">
    <property type="entry name" value="LemA-like"/>
    <property type="match status" value="1"/>
</dbReference>
<proteinExistence type="inferred from homology"/>
<evidence type="ECO:0000256" key="3">
    <source>
        <dbReference type="ARBA" id="ARBA00022692"/>
    </source>
</evidence>
<evidence type="ECO:0000256" key="1">
    <source>
        <dbReference type="ARBA" id="ARBA00004167"/>
    </source>
</evidence>
<comment type="subcellular location">
    <subcellularLocation>
        <location evidence="1">Membrane</location>
        <topology evidence="1">Single-pass membrane protein</topology>
    </subcellularLocation>
</comment>
<dbReference type="InterPro" id="IPR007156">
    <property type="entry name" value="MamQ_LemA"/>
</dbReference>
<dbReference type="PANTHER" id="PTHR34478:SF2">
    <property type="entry name" value="MEMBRANE PROTEIN"/>
    <property type="match status" value="1"/>
</dbReference>
<evidence type="ECO:0000256" key="2">
    <source>
        <dbReference type="ARBA" id="ARBA00008854"/>
    </source>
</evidence>
<reference evidence="7" key="1">
    <citation type="submission" date="2017-06" db="EMBL/GenBank/DDBJ databases">
        <title>Complete genome sequence of Capnocytophaga sp. KCOM 1579 (=ChDC OS43) isolated from a human refractory periapical abscess lesion.</title>
        <authorList>
            <person name="Kook J.-K."/>
            <person name="Park S.-N."/>
            <person name="Lim Y.K."/>
            <person name="Roh H."/>
        </authorList>
    </citation>
    <scope>NUCLEOTIDE SEQUENCE [LARGE SCALE GENOMIC DNA]</scope>
    <source>
        <strain evidence="7">ChDC OS43</strain>
    </source>
</reference>
<protein>
    <submittedName>
        <fullName evidence="6">LemA family protein</fullName>
    </submittedName>
</protein>
<dbReference type="InterPro" id="IPR023353">
    <property type="entry name" value="LemA-like_dom_sf"/>
</dbReference>
<keyword evidence="7" id="KW-1185">Reference proteome</keyword>
<organism evidence="6 7">
    <name type="scientific">Capnocytophaga endodontalis</name>
    <dbReference type="NCBI Taxonomy" id="2708117"/>
    <lineage>
        <taxon>Bacteria</taxon>
        <taxon>Pseudomonadati</taxon>
        <taxon>Bacteroidota</taxon>
        <taxon>Flavobacteriia</taxon>
        <taxon>Flavobacteriales</taxon>
        <taxon>Flavobacteriaceae</taxon>
        <taxon>Capnocytophaga</taxon>
    </lineage>
</organism>
<dbReference type="GO" id="GO:0016020">
    <property type="term" value="C:membrane"/>
    <property type="evidence" value="ECO:0007669"/>
    <property type="project" value="UniProtKB-SubCell"/>
</dbReference>
<comment type="similarity">
    <text evidence="2">Belongs to the LemA family.</text>
</comment>
<dbReference type="Proteomes" id="UP000197007">
    <property type="component" value="Chromosome"/>
</dbReference>
<dbReference type="KEGG" id="capn:CBG49_05270"/>
<name>A0A1Z4BMR7_9FLAO</name>
<evidence type="ECO:0000256" key="5">
    <source>
        <dbReference type="ARBA" id="ARBA00023136"/>
    </source>
</evidence>
<dbReference type="AlphaFoldDB" id="A0A1Z4BMR7"/>
<dbReference type="RefSeq" id="WP_088593670.1">
    <property type="nucleotide sequence ID" value="NZ_CP022022.1"/>
</dbReference>
<dbReference type="EMBL" id="CP022022">
    <property type="protein sequence ID" value="ASF42533.1"/>
    <property type="molecule type" value="Genomic_DNA"/>
</dbReference>
<evidence type="ECO:0000313" key="6">
    <source>
        <dbReference type="EMBL" id="ASF42533.1"/>
    </source>
</evidence>
<evidence type="ECO:0000256" key="4">
    <source>
        <dbReference type="ARBA" id="ARBA00022989"/>
    </source>
</evidence>
<evidence type="ECO:0000313" key="7">
    <source>
        <dbReference type="Proteomes" id="UP000197007"/>
    </source>
</evidence>
<sequence>MKKSTLILIGVIALIVIYAISAYNGLVNKQEQLRSEWSQVETQYQRRSDLIPNLVATVQGYTKHESTTLKEVVEARSKATQININPDRLDAESLAQYNKAQGELSQALGRLLMVTESYPDLKASEQFTALQAELSGCENRIAVARKRYNDAAKNYNTSRRRFPNNLFASAFGFSEVAYFKADEGSEKAPKVSF</sequence>
<keyword evidence="3" id="KW-0812">Transmembrane</keyword>
<dbReference type="Pfam" id="PF04011">
    <property type="entry name" value="LemA"/>
    <property type="match status" value="1"/>
</dbReference>
<keyword evidence="5" id="KW-0472">Membrane</keyword>